<dbReference type="PANTHER" id="PTHR47545:SF2">
    <property type="entry name" value="CC-ADDING TRNA NUCLEOTIDYLTRANSFERASE"/>
    <property type="match status" value="1"/>
</dbReference>
<name>A0A644TVH9_9ZZZZ</name>
<dbReference type="SUPFAM" id="SSF109604">
    <property type="entry name" value="HD-domain/PDEase-like"/>
    <property type="match status" value="1"/>
</dbReference>
<keyword evidence="1" id="KW-0547">Nucleotide-binding</keyword>
<dbReference type="InterPro" id="IPR050124">
    <property type="entry name" value="tRNA_CCA-adding_enzyme"/>
</dbReference>
<dbReference type="PANTHER" id="PTHR47545">
    <property type="entry name" value="MULTIFUNCTIONAL CCA PROTEIN"/>
    <property type="match status" value="1"/>
</dbReference>
<dbReference type="Pfam" id="PF01966">
    <property type="entry name" value="HD"/>
    <property type="match status" value="1"/>
</dbReference>
<protein>
    <recommendedName>
        <fullName evidence="2">HD domain-containing protein</fullName>
    </recommendedName>
</protein>
<dbReference type="Gene3D" id="1.10.3090.10">
    <property type="entry name" value="cca-adding enzyme, domain 2"/>
    <property type="match status" value="1"/>
</dbReference>
<evidence type="ECO:0000313" key="3">
    <source>
        <dbReference type="EMBL" id="MPL70910.1"/>
    </source>
</evidence>
<dbReference type="GO" id="GO:0000166">
    <property type="term" value="F:nucleotide binding"/>
    <property type="evidence" value="ECO:0007669"/>
    <property type="project" value="UniProtKB-KW"/>
</dbReference>
<dbReference type="InterPro" id="IPR003607">
    <property type="entry name" value="HD/PDEase_dom"/>
</dbReference>
<accession>A0A644TVH9</accession>
<evidence type="ECO:0000259" key="2">
    <source>
        <dbReference type="Pfam" id="PF01966"/>
    </source>
</evidence>
<sequence length="372" mass="41996">MTEAAEILAKTGIPFREYGVTAVDSYCGFSAPQSPAFYLVQCSIIDLARAFESLQYPSLPYADAALEFEGEGAKVRFLCRDTIDQKGLGSLAITDFRRDPLDGRYYDPRGVYRALRERSFDPAEEVHENDLFETCLYLSRLRQSGTASLFKPSLPSSPSTLWQKDLLSHILQGPNSSAALDFLGESGFIAAFWPELEALLQVDHAKDCHPEGGGWSHTMEALRYRKTRDLRLSLAILLHDIGKARSASREGRRFDKHAEIGAGMAARFLRDLGYEAGIIEDVSFMIRWHMLPAALPRIPITSVQDIVFDQRFPLLLELFRCDEFSSFKGPDVYYAACAAYRAFQKFEKNPFRERDGRKKTKYSAAALPFFPH</sequence>
<dbReference type="InterPro" id="IPR006674">
    <property type="entry name" value="HD_domain"/>
</dbReference>
<proteinExistence type="predicted"/>
<dbReference type="CDD" id="cd00077">
    <property type="entry name" value="HDc"/>
    <property type="match status" value="1"/>
</dbReference>
<dbReference type="AlphaFoldDB" id="A0A644TVH9"/>
<comment type="caution">
    <text evidence="3">The sequence shown here is derived from an EMBL/GenBank/DDBJ whole genome shotgun (WGS) entry which is preliminary data.</text>
</comment>
<gene>
    <name evidence="3" type="ORF">SDC9_16672</name>
</gene>
<dbReference type="EMBL" id="VSSQ01000055">
    <property type="protein sequence ID" value="MPL70910.1"/>
    <property type="molecule type" value="Genomic_DNA"/>
</dbReference>
<evidence type="ECO:0000256" key="1">
    <source>
        <dbReference type="ARBA" id="ARBA00022741"/>
    </source>
</evidence>
<reference evidence="3" key="1">
    <citation type="submission" date="2019-08" db="EMBL/GenBank/DDBJ databases">
        <authorList>
            <person name="Kucharzyk K."/>
            <person name="Murdoch R.W."/>
            <person name="Higgins S."/>
            <person name="Loffler F."/>
        </authorList>
    </citation>
    <scope>NUCLEOTIDE SEQUENCE</scope>
</reference>
<organism evidence="3">
    <name type="scientific">bioreactor metagenome</name>
    <dbReference type="NCBI Taxonomy" id="1076179"/>
    <lineage>
        <taxon>unclassified sequences</taxon>
        <taxon>metagenomes</taxon>
        <taxon>ecological metagenomes</taxon>
    </lineage>
</organism>
<feature type="domain" description="HD" evidence="2">
    <location>
        <begin position="227"/>
        <end position="294"/>
    </location>
</feature>